<reference evidence="1 2" key="1">
    <citation type="journal article" date="2016" name="Genome Announc.">
        <title>Draft Genome Sequence of the Thermotolerant Cyanobacterium Desertifilum sp. IPPAS B-1220.</title>
        <authorList>
            <person name="Mironov K.S."/>
            <person name="Sinetova M.A."/>
            <person name="Bolatkhan K."/>
            <person name="Zayadan B.K."/>
            <person name="Ustinova V.V."/>
            <person name="Kupriyanova E.V."/>
            <person name="Skrypnik A.N."/>
            <person name="Gogoleva N.E."/>
            <person name="Gogolev Y.V."/>
            <person name="Los D.A."/>
        </authorList>
    </citation>
    <scope>NUCLEOTIDE SEQUENCE [LARGE SCALE GENOMIC DNA]</scope>
    <source>
        <strain evidence="1 2">IPPAS B-1220</strain>
    </source>
</reference>
<keyword evidence="2" id="KW-1185">Reference proteome</keyword>
<sequence>MYYANFAHADLQKANLSRSNLRYANLRGADLSEANLHGADLAYADLSDANLSDADLSNANFKKTNLTGAKLSNANLFRSQNVDLLDAEFDTTTIWYQTVIVKARTSQSRLVLLANKVSCNRDH</sequence>
<organism evidence="1 2">
    <name type="scientific">Desertifilum tharense IPPAS B-1220</name>
    <dbReference type="NCBI Taxonomy" id="1781255"/>
    <lineage>
        <taxon>Bacteria</taxon>
        <taxon>Bacillati</taxon>
        <taxon>Cyanobacteriota</taxon>
        <taxon>Cyanophyceae</taxon>
        <taxon>Desertifilales</taxon>
        <taxon>Desertifilaceae</taxon>
        <taxon>Desertifilum</taxon>
    </lineage>
</organism>
<gene>
    <name evidence="1" type="ORF">BH720_034295</name>
</gene>
<accession>A0ACD5H2W8</accession>
<dbReference type="Proteomes" id="UP000095472">
    <property type="component" value="Chromosome"/>
</dbReference>
<evidence type="ECO:0000313" key="1">
    <source>
        <dbReference type="EMBL" id="XPM67372.1"/>
    </source>
</evidence>
<dbReference type="EMBL" id="CP182909">
    <property type="protein sequence ID" value="XPM67372.1"/>
    <property type="molecule type" value="Genomic_DNA"/>
</dbReference>
<proteinExistence type="predicted"/>
<protein>
    <submittedName>
        <fullName evidence="1">Pentapeptide repeat-containing protein</fullName>
    </submittedName>
</protein>
<evidence type="ECO:0000313" key="2">
    <source>
        <dbReference type="Proteomes" id="UP000095472"/>
    </source>
</evidence>
<name>A0ACD5H2W8_9CYAN</name>